<evidence type="ECO:0000256" key="2">
    <source>
        <dbReference type="ARBA" id="ARBA00004767"/>
    </source>
</evidence>
<dbReference type="Pfam" id="PF03171">
    <property type="entry name" value="2OG-FeII_Oxy"/>
    <property type="match status" value="1"/>
</dbReference>
<keyword evidence="11" id="KW-0560">Oxidoreductase</keyword>
<evidence type="ECO:0000256" key="4">
    <source>
        <dbReference type="ARBA" id="ARBA00012531"/>
    </source>
</evidence>
<comment type="cofactor">
    <cofactor evidence="1">
        <name>Fe(2+)</name>
        <dbReference type="ChEBI" id="CHEBI:29033"/>
    </cofactor>
</comment>
<evidence type="ECO:0000313" key="14">
    <source>
        <dbReference type="Proteomes" id="UP000095342"/>
    </source>
</evidence>
<evidence type="ECO:0000256" key="11">
    <source>
        <dbReference type="RuleBase" id="RU003682"/>
    </source>
</evidence>
<dbReference type="GO" id="GO:0009693">
    <property type="term" value="P:ethylene biosynthetic process"/>
    <property type="evidence" value="ECO:0007669"/>
    <property type="project" value="UniProtKB-KW"/>
</dbReference>
<keyword evidence="14" id="KW-1185">Reference proteome</keyword>
<dbReference type="SUPFAM" id="SSF51197">
    <property type="entry name" value="Clavaminate synthase-like"/>
    <property type="match status" value="1"/>
</dbReference>
<dbReference type="Proteomes" id="UP000095342">
    <property type="component" value="Chromosome"/>
</dbReference>
<dbReference type="InterPro" id="IPR027443">
    <property type="entry name" value="IPNS-like_sf"/>
</dbReference>
<feature type="domain" description="Fe2OG dioxygenase" evidence="12">
    <location>
        <begin position="197"/>
        <end position="299"/>
    </location>
</feature>
<name>A0A1D8KAM2_9GAMM</name>
<dbReference type="EC" id="1.14.20.7" evidence="3"/>
<dbReference type="RefSeq" id="WP_070073525.1">
    <property type="nucleotide sequence ID" value="NZ_CP017448.1"/>
</dbReference>
<dbReference type="GO" id="GO:0046872">
    <property type="term" value="F:metal ion binding"/>
    <property type="evidence" value="ECO:0007669"/>
    <property type="project" value="UniProtKB-KW"/>
</dbReference>
<comment type="pathway">
    <text evidence="2">Alkene biosynthesis; ethylene biosynthesis via 2-oxoglutarate.</text>
</comment>
<dbReference type="KEGG" id="aaeo:BJI67_13830"/>
<dbReference type="InterPro" id="IPR044861">
    <property type="entry name" value="IPNS-like_FE2OG_OXY"/>
</dbReference>
<evidence type="ECO:0000256" key="10">
    <source>
        <dbReference type="ARBA" id="ARBA00049359"/>
    </source>
</evidence>
<evidence type="ECO:0000256" key="9">
    <source>
        <dbReference type="ARBA" id="ARBA00047725"/>
    </source>
</evidence>
<dbReference type="EMBL" id="CP017448">
    <property type="protein sequence ID" value="AOV17995.1"/>
    <property type="molecule type" value="Genomic_DNA"/>
</dbReference>
<evidence type="ECO:0000256" key="1">
    <source>
        <dbReference type="ARBA" id="ARBA00001954"/>
    </source>
</evidence>
<reference evidence="13 14" key="1">
    <citation type="submission" date="2016-09" db="EMBL/GenBank/DDBJ databases">
        <title>Acidihalobacter prosperus V6 (DSM14174).</title>
        <authorList>
            <person name="Khaleque H.N."/>
            <person name="Ramsay J.P."/>
            <person name="Murphy R.J.T."/>
            <person name="Kaksonen A.H."/>
            <person name="Boxall N.J."/>
            <person name="Watkin E.L.J."/>
        </authorList>
    </citation>
    <scope>NUCLEOTIDE SEQUENCE [LARGE SCALE GENOMIC DNA]</scope>
    <source>
        <strain evidence="13 14">V6</strain>
    </source>
</reference>
<keyword evidence="11" id="KW-0479">Metal-binding</keyword>
<evidence type="ECO:0000259" key="12">
    <source>
        <dbReference type="PROSITE" id="PS51471"/>
    </source>
</evidence>
<gene>
    <name evidence="13" type="ORF">BJI67_13830</name>
</gene>
<dbReference type="PROSITE" id="PS51471">
    <property type="entry name" value="FE2OG_OXY"/>
    <property type="match status" value="1"/>
</dbReference>
<evidence type="ECO:0000313" key="13">
    <source>
        <dbReference type="EMBL" id="AOV17995.1"/>
    </source>
</evidence>
<dbReference type="GO" id="GO:0102276">
    <property type="term" value="F:2-oxoglutarate oxygenase/decarboxylase (ethylene-forming) activity"/>
    <property type="evidence" value="ECO:0007669"/>
    <property type="project" value="UniProtKB-EC"/>
</dbReference>
<comment type="catalytic activity">
    <reaction evidence="10">
        <text>L-arginine + 2-oxoglutarate + O2 = guanidine + L-glutamate 5-semialdehyde + succinate + CO2</text>
        <dbReference type="Rhea" id="RHEA:31535"/>
        <dbReference type="ChEBI" id="CHEBI:15379"/>
        <dbReference type="ChEBI" id="CHEBI:16526"/>
        <dbReference type="ChEBI" id="CHEBI:16810"/>
        <dbReference type="ChEBI" id="CHEBI:30031"/>
        <dbReference type="ChEBI" id="CHEBI:30087"/>
        <dbReference type="ChEBI" id="CHEBI:32682"/>
        <dbReference type="ChEBI" id="CHEBI:58066"/>
        <dbReference type="EC" id="1.14.20.7"/>
    </reaction>
</comment>
<evidence type="ECO:0000256" key="5">
    <source>
        <dbReference type="ARBA" id="ARBA00019045"/>
    </source>
</evidence>
<dbReference type="EC" id="1.13.12.19" evidence="4"/>
<keyword evidence="11" id="KW-0408">Iron</keyword>
<proteinExistence type="inferred from homology"/>
<protein>
    <recommendedName>
        <fullName evidence="5">2-oxoglutarate-dependent ethylene/succinate-forming enzyme</fullName>
        <ecNumber evidence="4">1.13.12.19</ecNumber>
        <ecNumber evidence="3">1.14.20.7</ecNumber>
    </recommendedName>
    <alternativeName>
        <fullName evidence="7">2-oxoglutarate dioxygenase (ethylene-forming)</fullName>
    </alternativeName>
    <alternativeName>
        <fullName evidence="8">2-oxoglutarate/L-arginine monooxygenase/decarboxylase (succinate-forming)</fullName>
    </alternativeName>
</protein>
<dbReference type="AlphaFoldDB" id="A0A1D8KAM2"/>
<dbReference type="InterPro" id="IPR026992">
    <property type="entry name" value="DIOX_N"/>
</dbReference>
<dbReference type="Gene3D" id="2.60.120.330">
    <property type="entry name" value="B-lactam Antibiotic, Isopenicillin N Synthase, Chain"/>
    <property type="match status" value="1"/>
</dbReference>
<evidence type="ECO:0000256" key="6">
    <source>
        <dbReference type="ARBA" id="ARBA00022666"/>
    </source>
</evidence>
<dbReference type="InterPro" id="IPR050231">
    <property type="entry name" value="Iron_ascorbate_oxido_reductase"/>
</dbReference>
<evidence type="ECO:0000256" key="3">
    <source>
        <dbReference type="ARBA" id="ARBA00012293"/>
    </source>
</evidence>
<comment type="catalytic activity">
    <reaction evidence="9">
        <text>2-oxoglutarate + O2 + 2 H(+) = ethene + 3 CO2 + H2O</text>
        <dbReference type="Rhea" id="RHEA:31523"/>
        <dbReference type="ChEBI" id="CHEBI:15377"/>
        <dbReference type="ChEBI" id="CHEBI:15378"/>
        <dbReference type="ChEBI" id="CHEBI:15379"/>
        <dbReference type="ChEBI" id="CHEBI:16526"/>
        <dbReference type="ChEBI" id="CHEBI:16810"/>
        <dbReference type="ChEBI" id="CHEBI:18153"/>
        <dbReference type="EC" id="1.13.12.19"/>
    </reaction>
</comment>
<dbReference type="InterPro" id="IPR005123">
    <property type="entry name" value="Oxoglu/Fe-dep_dioxygenase_dom"/>
</dbReference>
<dbReference type="Pfam" id="PF14226">
    <property type="entry name" value="DIOX_N"/>
    <property type="match status" value="1"/>
</dbReference>
<sequence>MAVVMTGNGPRALPEGGLAPRRASAEEIPVLDLAPMFGSDAAAKAALAARLRAACTDSGFFYLRGHGVPEAVVAAAFDAARYYFALPEAAKLAHHAGLSPHNRGYAGLLEENTDPAARGDLHESFDMALEVPADDPDVLAGKRLYGPNQWPDGLSGFRETVEAYHAAMRGLSRCLLAAFALALGLDEDYFDPRIGKPLATVRLLRYPPQTGEIDPRQIGIGAHTDYECFTILAQEDVPALQVLSAAGEWLAADPIPGCFLVNIGDQMARWTNDLFASTVHRAVNRSGRERYSIPFFFGPDYDTEIVALPGCTGPDNPAKYPPVGAGAYVESRFSATFDYFDGAVG</sequence>
<evidence type="ECO:0000256" key="7">
    <source>
        <dbReference type="ARBA" id="ARBA00031011"/>
    </source>
</evidence>
<dbReference type="PANTHER" id="PTHR47990">
    <property type="entry name" value="2-OXOGLUTARATE (2OG) AND FE(II)-DEPENDENT OXYGENASE SUPERFAMILY PROTEIN-RELATED"/>
    <property type="match status" value="1"/>
</dbReference>
<accession>A0A1D8KAM2</accession>
<organism evidence="13 14">
    <name type="scientific">Acidihalobacter aeolianus</name>
    <dbReference type="NCBI Taxonomy" id="2792603"/>
    <lineage>
        <taxon>Bacteria</taxon>
        <taxon>Pseudomonadati</taxon>
        <taxon>Pseudomonadota</taxon>
        <taxon>Gammaproteobacteria</taxon>
        <taxon>Chromatiales</taxon>
        <taxon>Ectothiorhodospiraceae</taxon>
        <taxon>Acidihalobacter</taxon>
    </lineage>
</organism>
<dbReference type="PRINTS" id="PR00682">
    <property type="entry name" value="IPNSYNTHASE"/>
</dbReference>
<comment type="similarity">
    <text evidence="11">Belongs to the iron/ascorbate-dependent oxidoreductase family.</text>
</comment>
<evidence type="ECO:0000256" key="8">
    <source>
        <dbReference type="ARBA" id="ARBA00031282"/>
    </source>
</evidence>
<keyword evidence="6" id="KW-0266">Ethylene biosynthesis</keyword>